<dbReference type="PANTHER" id="PTHR44757">
    <property type="entry name" value="DIGUANYLATE CYCLASE DGCP"/>
    <property type="match status" value="1"/>
</dbReference>
<dbReference type="CDD" id="cd01948">
    <property type="entry name" value="EAL"/>
    <property type="match status" value="1"/>
</dbReference>
<feature type="domain" description="EAL" evidence="3">
    <location>
        <begin position="392"/>
        <end position="642"/>
    </location>
</feature>
<keyword evidence="1" id="KW-0175">Coiled coil</keyword>
<feature type="coiled-coil region" evidence="1">
    <location>
        <begin position="194"/>
        <end position="225"/>
    </location>
</feature>
<feature type="transmembrane region" description="Helical" evidence="2">
    <location>
        <begin position="167"/>
        <end position="188"/>
    </location>
</feature>
<feature type="transmembrane region" description="Helical" evidence="2">
    <location>
        <begin position="52"/>
        <end position="71"/>
    </location>
</feature>
<evidence type="ECO:0000259" key="4">
    <source>
        <dbReference type="PROSITE" id="PS50887"/>
    </source>
</evidence>
<feature type="transmembrane region" description="Helical" evidence="2">
    <location>
        <begin position="91"/>
        <end position="110"/>
    </location>
</feature>
<keyword evidence="2" id="KW-0472">Membrane</keyword>
<dbReference type="InterPro" id="IPR029787">
    <property type="entry name" value="Nucleotide_cyclase"/>
</dbReference>
<dbReference type="SUPFAM" id="SSF141868">
    <property type="entry name" value="EAL domain-like"/>
    <property type="match status" value="1"/>
</dbReference>
<dbReference type="EMBL" id="JABBCX010000004">
    <property type="protein sequence ID" value="NMF48930.1"/>
    <property type="molecule type" value="Genomic_DNA"/>
</dbReference>
<keyword evidence="2" id="KW-0812">Transmembrane</keyword>
<dbReference type="InterPro" id="IPR001633">
    <property type="entry name" value="EAL_dom"/>
</dbReference>
<dbReference type="AlphaFoldDB" id="A0A7X9YG17"/>
<proteinExistence type="predicted"/>
<dbReference type="Proteomes" id="UP000519126">
    <property type="component" value="Unassembled WGS sequence"/>
</dbReference>
<feature type="transmembrane region" description="Helical" evidence="2">
    <location>
        <begin position="143"/>
        <end position="161"/>
    </location>
</feature>
<evidence type="ECO:0000259" key="3">
    <source>
        <dbReference type="PROSITE" id="PS50883"/>
    </source>
</evidence>
<dbReference type="SMART" id="SM00267">
    <property type="entry name" value="GGDEF"/>
    <property type="match status" value="1"/>
</dbReference>
<dbReference type="PANTHER" id="PTHR44757:SF2">
    <property type="entry name" value="BIOFILM ARCHITECTURE MAINTENANCE PROTEIN MBAA"/>
    <property type="match status" value="1"/>
</dbReference>
<feature type="domain" description="GGDEF" evidence="4">
    <location>
        <begin position="251"/>
        <end position="383"/>
    </location>
</feature>
<sequence>MPYNNLSNNERKEALKILYSNAISGIAVSVLVSVALVFAFDINNEEANHDKIVWLGIMMCVLTLRIIDLGLFFKDQNSSQPYNTHCYLNRFAIGCISTAVSWCGYALWFHSTSSTVEVTTTIAILSALAGGSANLLSGSRFTAVLYSFTLLAPYSFLLTLSNNHYQHVLGLLGLTFATIMIASSYKSATFTHSAIKLKNQNRELLNEMENKVEQRTEEIYHLSNTDPLTNLLNRTAFLKNANKQLADNPKEPFALLFVDLDGFKQINDSLGHKVGDKVLKEIALRISNICNQQLFKCRWGGDEFLILATYQNQAELIEFANKVLKSISAEHETYKYQKWISATMGIAIYPEHGSDLNTLIRSADTAMYHQKRIAKGNINIYNDSLKLKQEREYLLSQRLASAIEENSLRLVFQPIVDSKTSKVTSFESLLRWQLDGENIFPDEFITIAEQYGLITQLGLWVIDQACIQAKKFSHLQPQIAVSVNVSVIQLQDPDFVTKVLKIVNNYQVEPKNLHIEITESVFAEDKLTFLTAVKALQKQGFCISIDDFGTGYSSLSSMLDIGVDIVKIDRSFIQNMDKRGLSIIHAIVQMASSLDFTVVAEGVETIEQANTLTNIGVSHLQGYYFSKPMEVNFVDAYLNEQNKQCS</sequence>
<gene>
    <name evidence="5" type="ORF">HHL01_12175</name>
</gene>
<evidence type="ECO:0000256" key="2">
    <source>
        <dbReference type="SAM" id="Phobius"/>
    </source>
</evidence>
<dbReference type="InterPro" id="IPR035919">
    <property type="entry name" value="EAL_sf"/>
</dbReference>
<evidence type="ECO:0000313" key="6">
    <source>
        <dbReference type="Proteomes" id="UP000519126"/>
    </source>
</evidence>
<dbReference type="SMART" id="SM00052">
    <property type="entry name" value="EAL"/>
    <property type="match status" value="1"/>
</dbReference>
<feature type="transmembrane region" description="Helical" evidence="2">
    <location>
        <begin position="21"/>
        <end position="40"/>
    </location>
</feature>
<accession>A0A7X9YG17</accession>
<dbReference type="NCBIfam" id="TIGR00254">
    <property type="entry name" value="GGDEF"/>
    <property type="match status" value="1"/>
</dbReference>
<protein>
    <submittedName>
        <fullName evidence="5">EAL domain-containing protein</fullName>
    </submittedName>
</protein>
<dbReference type="Gene3D" id="3.20.20.450">
    <property type="entry name" value="EAL domain"/>
    <property type="match status" value="1"/>
</dbReference>
<dbReference type="Pfam" id="PF00563">
    <property type="entry name" value="EAL"/>
    <property type="match status" value="1"/>
</dbReference>
<comment type="caution">
    <text evidence="5">The sequence shown here is derived from an EMBL/GenBank/DDBJ whole genome shotgun (WGS) entry which is preliminary data.</text>
</comment>
<dbReference type="PROSITE" id="PS50883">
    <property type="entry name" value="EAL"/>
    <property type="match status" value="1"/>
</dbReference>
<keyword evidence="2" id="KW-1133">Transmembrane helix</keyword>
<evidence type="ECO:0000256" key="1">
    <source>
        <dbReference type="SAM" id="Coils"/>
    </source>
</evidence>
<dbReference type="RefSeq" id="WP_170072054.1">
    <property type="nucleotide sequence ID" value="NZ_JABBCX010000004.1"/>
</dbReference>
<name>A0A7X9YG17_9GAMM</name>
<organism evidence="5 6">
    <name type="scientific">Pseudoalteromonas arctica</name>
    <dbReference type="NCBI Taxonomy" id="394751"/>
    <lineage>
        <taxon>Bacteria</taxon>
        <taxon>Pseudomonadati</taxon>
        <taxon>Pseudomonadota</taxon>
        <taxon>Gammaproteobacteria</taxon>
        <taxon>Alteromonadales</taxon>
        <taxon>Pseudoalteromonadaceae</taxon>
        <taxon>Pseudoalteromonas</taxon>
    </lineage>
</organism>
<evidence type="ECO:0000313" key="5">
    <source>
        <dbReference type="EMBL" id="NMF48930.1"/>
    </source>
</evidence>
<dbReference type="PROSITE" id="PS50887">
    <property type="entry name" value="GGDEF"/>
    <property type="match status" value="1"/>
</dbReference>
<dbReference type="InterPro" id="IPR052155">
    <property type="entry name" value="Biofilm_reg_signaling"/>
</dbReference>
<dbReference type="SUPFAM" id="SSF55073">
    <property type="entry name" value="Nucleotide cyclase"/>
    <property type="match status" value="1"/>
</dbReference>
<reference evidence="5 6" key="1">
    <citation type="submission" date="2020-04" db="EMBL/GenBank/DDBJ databases">
        <title>Genome Sequencing and Assembley of Pseudoalteromonas artica.</title>
        <authorList>
            <person name="Akerly B."/>
            <person name="Cook G."/>
        </authorList>
    </citation>
    <scope>NUCLEOTIDE SEQUENCE [LARGE SCALE GENOMIC DNA]</scope>
    <source>
        <strain evidence="5 6">NEC-BIFX-0059</strain>
    </source>
</reference>
<dbReference type="InterPro" id="IPR000160">
    <property type="entry name" value="GGDEF_dom"/>
</dbReference>
<dbReference type="Pfam" id="PF00990">
    <property type="entry name" value="GGDEF"/>
    <property type="match status" value="1"/>
</dbReference>
<dbReference type="CDD" id="cd01949">
    <property type="entry name" value="GGDEF"/>
    <property type="match status" value="1"/>
</dbReference>
<dbReference type="Gene3D" id="3.30.70.270">
    <property type="match status" value="1"/>
</dbReference>
<dbReference type="InterPro" id="IPR043128">
    <property type="entry name" value="Rev_trsase/Diguanyl_cyclase"/>
</dbReference>